<organism evidence="2 3">
    <name type="scientific">Beauveria bassiana D1-5</name>
    <dbReference type="NCBI Taxonomy" id="1245745"/>
    <lineage>
        <taxon>Eukaryota</taxon>
        <taxon>Fungi</taxon>
        <taxon>Dikarya</taxon>
        <taxon>Ascomycota</taxon>
        <taxon>Pezizomycotina</taxon>
        <taxon>Sordariomycetes</taxon>
        <taxon>Hypocreomycetidae</taxon>
        <taxon>Hypocreales</taxon>
        <taxon>Cordycipitaceae</taxon>
        <taxon>Beauveria</taxon>
    </lineage>
</organism>
<dbReference type="HOGENOM" id="CLU_2196452_0_0_1"/>
<protein>
    <submittedName>
        <fullName evidence="2">Uncharacterized protein</fullName>
    </submittedName>
</protein>
<evidence type="ECO:0000313" key="2">
    <source>
        <dbReference type="EMBL" id="KGQ13690.1"/>
    </source>
</evidence>
<comment type="caution">
    <text evidence="2">The sequence shown here is derived from an EMBL/GenBank/DDBJ whole genome shotgun (WGS) entry which is preliminary data.</text>
</comment>
<evidence type="ECO:0000313" key="3">
    <source>
        <dbReference type="Proteomes" id="UP000030106"/>
    </source>
</evidence>
<proteinExistence type="predicted"/>
<sequence length="108" mass="11722">MLIEEARENRHHGDTTAHGNGGVNGLQADNLPAFAGRDIAHRRQVANREAAAVQDLRHNQPRKFGGACHQAPANNAGHRGQQQQISGAPAAEQFVAEGKDNNFRHHPQ</sequence>
<feature type="compositionally biased region" description="Basic and acidic residues" evidence="1">
    <location>
        <begin position="1"/>
        <end position="15"/>
    </location>
</feature>
<name>A0A0A2W5K6_BEABA</name>
<dbReference type="Proteomes" id="UP000030106">
    <property type="component" value="Unassembled WGS sequence"/>
</dbReference>
<gene>
    <name evidence="2" type="ORF">BBAD15_g351</name>
</gene>
<reference evidence="2 3" key="1">
    <citation type="submission" date="2012-10" db="EMBL/GenBank/DDBJ databases">
        <title>Genome sequencing and analysis of entomopathogenic fungi Beauveria bassiana D1-5.</title>
        <authorList>
            <person name="Li Q."/>
            <person name="Wang L."/>
            <person name="Zhang Z."/>
            <person name="Wang Q."/>
            <person name="Ren J."/>
            <person name="Wang M."/>
            <person name="Xu W."/>
            <person name="Wang J."/>
            <person name="Lu Y."/>
            <person name="Du Q."/>
            <person name="Sun Z."/>
        </authorList>
    </citation>
    <scope>NUCLEOTIDE SEQUENCE [LARGE SCALE GENOMIC DNA]</scope>
    <source>
        <strain evidence="2 3">D1-5</strain>
    </source>
</reference>
<feature type="region of interest" description="Disordered" evidence="1">
    <location>
        <begin position="61"/>
        <end position="108"/>
    </location>
</feature>
<evidence type="ECO:0000256" key="1">
    <source>
        <dbReference type="SAM" id="MobiDB-lite"/>
    </source>
</evidence>
<dbReference type="EMBL" id="ANFO01000025">
    <property type="protein sequence ID" value="KGQ13690.1"/>
    <property type="molecule type" value="Genomic_DNA"/>
</dbReference>
<feature type="region of interest" description="Disordered" evidence="1">
    <location>
        <begin position="1"/>
        <end position="29"/>
    </location>
</feature>
<feature type="compositionally biased region" description="Basic and acidic residues" evidence="1">
    <location>
        <begin position="97"/>
        <end position="108"/>
    </location>
</feature>
<accession>A0A0A2W5K6</accession>
<dbReference type="AlphaFoldDB" id="A0A0A2W5K6"/>